<proteinExistence type="predicted"/>
<dbReference type="AlphaFoldDB" id="A0A3L5TVC0"/>
<accession>A0A3L5TVC0</accession>
<dbReference type="Proteomes" id="UP000266721">
    <property type="component" value="Unassembled WGS sequence"/>
</dbReference>
<comment type="caution">
    <text evidence="1">The sequence shown here is derived from an EMBL/GenBank/DDBJ whole genome shotgun (WGS) entry which is preliminary data.</text>
</comment>
<gene>
    <name evidence="1" type="ORF">AM593_05240</name>
</gene>
<feature type="non-terminal residue" evidence="1">
    <location>
        <position position="1"/>
    </location>
</feature>
<evidence type="ECO:0000313" key="1">
    <source>
        <dbReference type="EMBL" id="OPL33605.1"/>
    </source>
</evidence>
<dbReference type="EMBL" id="KV582203">
    <property type="protein sequence ID" value="OPL33605.1"/>
    <property type="molecule type" value="Genomic_DNA"/>
</dbReference>
<sequence>MARAQFSHLMSTFGDMTKSYIMQVQSCFRFTDTVVDVFGCYDTEHSIQSAERHRRSATRTTQNIYHIDEGRTVPDWKKFLSSNKNKQALINFLGDSLSSNLSDMFQEENKCLVLAGVFSNPEIVRQLSDEHTLAQVLHHRQHHPLLLVTRNIQNNYESQVMSTILGIDNVASTSSIDSND</sequence>
<protein>
    <submittedName>
        <fullName evidence="1">Uncharacterized protein</fullName>
    </submittedName>
</protein>
<name>A0A3L5TVC0_MYTGA</name>
<organism evidence="1 2">
    <name type="scientific">Mytilus galloprovincialis</name>
    <name type="common">Mediterranean mussel</name>
    <dbReference type="NCBI Taxonomy" id="29158"/>
    <lineage>
        <taxon>Eukaryota</taxon>
        <taxon>Metazoa</taxon>
        <taxon>Spiralia</taxon>
        <taxon>Lophotrochozoa</taxon>
        <taxon>Mollusca</taxon>
        <taxon>Bivalvia</taxon>
        <taxon>Autobranchia</taxon>
        <taxon>Pteriomorphia</taxon>
        <taxon>Mytilida</taxon>
        <taxon>Mytiloidea</taxon>
        <taxon>Mytilidae</taxon>
        <taxon>Mytilinae</taxon>
        <taxon>Mytilus</taxon>
    </lineage>
</organism>
<reference evidence="1 2" key="1">
    <citation type="journal article" date="2016" name="PLoS ONE">
        <title>A First Insight into the Genome of the Filter-Feeder Mussel Mytilus galloprovincialis.</title>
        <authorList>
            <person name="Murgarella M."/>
            <person name="Puiu D."/>
            <person name="Novoa B."/>
            <person name="Figueras A."/>
            <person name="Posada D."/>
            <person name="Canchaya C."/>
        </authorList>
    </citation>
    <scope>NUCLEOTIDE SEQUENCE [LARGE SCALE GENOMIC DNA]</scope>
    <source>
        <tissue evidence="1">Muscle</tissue>
    </source>
</reference>
<evidence type="ECO:0000313" key="2">
    <source>
        <dbReference type="Proteomes" id="UP000266721"/>
    </source>
</evidence>
<keyword evidence="2" id="KW-1185">Reference proteome</keyword>